<sequence>MKESYRQALGMEVVMVPGKGPTFPKPLTQPENVDGLEQEVDVREALGYVMDAITLTRHRLQGRVPLIGFAGAPWTLFSYMVEGGGSPTQAKAKRWLYVYPDATRKLLSILTRVICDFLVAQVEAGAQMLQVRV</sequence>
<comment type="caution">
    <text evidence="2">The sequence shown here is derived from an EMBL/GenBank/DDBJ whole genome shotgun (WGS) entry which is preliminary data.</text>
</comment>
<dbReference type="OrthoDB" id="339900at2759"/>
<organism evidence="2 3">
    <name type="scientific">Hypsibius exemplaris</name>
    <name type="common">Freshwater tardigrade</name>
    <dbReference type="NCBI Taxonomy" id="2072580"/>
    <lineage>
        <taxon>Eukaryota</taxon>
        <taxon>Metazoa</taxon>
        <taxon>Ecdysozoa</taxon>
        <taxon>Tardigrada</taxon>
        <taxon>Eutardigrada</taxon>
        <taxon>Parachela</taxon>
        <taxon>Hypsibioidea</taxon>
        <taxon>Hypsibiidae</taxon>
        <taxon>Hypsibius</taxon>
    </lineage>
</organism>
<proteinExistence type="predicted"/>
<evidence type="ECO:0000313" key="2">
    <source>
        <dbReference type="EMBL" id="OWA55600.1"/>
    </source>
</evidence>
<dbReference type="InterPro" id="IPR038071">
    <property type="entry name" value="UROD/MetE-like_sf"/>
</dbReference>
<dbReference type="PANTHER" id="PTHR21091">
    <property type="entry name" value="METHYLTETRAHYDROFOLATE:HOMOCYSTEINE METHYLTRANSFERASE RELATED"/>
    <property type="match status" value="1"/>
</dbReference>
<feature type="domain" description="Uroporphyrinogen decarboxylase (URO-D)" evidence="1">
    <location>
        <begin position="67"/>
        <end position="83"/>
    </location>
</feature>
<dbReference type="SUPFAM" id="SSF51726">
    <property type="entry name" value="UROD/MetE-like"/>
    <property type="match status" value="1"/>
</dbReference>
<dbReference type="GO" id="GO:0004853">
    <property type="term" value="F:uroporphyrinogen decarboxylase activity"/>
    <property type="evidence" value="ECO:0007669"/>
    <property type="project" value="InterPro"/>
</dbReference>
<dbReference type="EMBL" id="MTYJ01001042">
    <property type="protein sequence ID" value="OWA55600.1"/>
    <property type="molecule type" value="Genomic_DNA"/>
</dbReference>
<evidence type="ECO:0000259" key="1">
    <source>
        <dbReference type="PROSITE" id="PS00907"/>
    </source>
</evidence>
<dbReference type="GO" id="GO:0006783">
    <property type="term" value="P:heme biosynthetic process"/>
    <property type="evidence" value="ECO:0007669"/>
    <property type="project" value="TreeGrafter"/>
</dbReference>
<dbReference type="AlphaFoldDB" id="A0A9X6NK84"/>
<dbReference type="Gene3D" id="3.20.20.210">
    <property type="match status" value="1"/>
</dbReference>
<dbReference type="Pfam" id="PF01208">
    <property type="entry name" value="URO-D"/>
    <property type="match status" value="1"/>
</dbReference>
<evidence type="ECO:0000313" key="3">
    <source>
        <dbReference type="Proteomes" id="UP000192578"/>
    </source>
</evidence>
<dbReference type="Proteomes" id="UP000192578">
    <property type="component" value="Unassembled WGS sequence"/>
</dbReference>
<name>A0A9X6NK84_HYPEX</name>
<keyword evidence="3" id="KW-1185">Reference proteome</keyword>
<protein>
    <submittedName>
        <fullName evidence="2">Uroporphyrinogen decarboxylase</fullName>
    </submittedName>
</protein>
<dbReference type="PROSITE" id="PS00907">
    <property type="entry name" value="UROD_2"/>
    <property type="match status" value="1"/>
</dbReference>
<reference evidence="3" key="1">
    <citation type="submission" date="2017-01" db="EMBL/GenBank/DDBJ databases">
        <title>Comparative genomics of anhydrobiosis in the tardigrade Hypsibius dujardini.</title>
        <authorList>
            <person name="Yoshida Y."/>
            <person name="Koutsovoulos G."/>
            <person name="Laetsch D."/>
            <person name="Stevens L."/>
            <person name="Kumar S."/>
            <person name="Horikawa D."/>
            <person name="Ishino K."/>
            <person name="Komine S."/>
            <person name="Tomita M."/>
            <person name="Blaxter M."/>
            <person name="Arakawa K."/>
        </authorList>
    </citation>
    <scope>NUCLEOTIDE SEQUENCE [LARGE SCALE GENOMIC DNA]</scope>
    <source>
        <strain evidence="3">Z151</strain>
    </source>
</reference>
<accession>A0A9X6NK84</accession>
<dbReference type="GO" id="GO:0005829">
    <property type="term" value="C:cytosol"/>
    <property type="evidence" value="ECO:0007669"/>
    <property type="project" value="TreeGrafter"/>
</dbReference>
<dbReference type="InterPro" id="IPR000257">
    <property type="entry name" value="Uroporphyrinogen_deCOase"/>
</dbReference>
<gene>
    <name evidence="2" type="ORF">BV898_19987</name>
</gene>
<dbReference type="PANTHER" id="PTHR21091:SF169">
    <property type="entry name" value="UROPORPHYRINOGEN DECARBOXYLASE"/>
    <property type="match status" value="1"/>
</dbReference>